<evidence type="ECO:0000313" key="5">
    <source>
        <dbReference type="Proteomes" id="UP000620550"/>
    </source>
</evidence>
<dbReference type="Gene3D" id="1.50.10.10">
    <property type="match status" value="1"/>
</dbReference>
<feature type="domain" description="Alpha fucosidase A-like C-terminal" evidence="2">
    <location>
        <begin position="696"/>
        <end position="757"/>
    </location>
</feature>
<protein>
    <recommendedName>
        <fullName evidence="6">Alpha-L-fucosidase</fullName>
    </recommendedName>
</protein>
<dbReference type="InterPro" id="IPR054363">
    <property type="entry name" value="GH95_cat"/>
</dbReference>
<dbReference type="PANTHER" id="PTHR31084:SF0">
    <property type="entry name" value="ALPHA-L-FUCOSIDASE 2"/>
    <property type="match status" value="1"/>
</dbReference>
<evidence type="ECO:0000259" key="1">
    <source>
        <dbReference type="Pfam" id="PF14498"/>
    </source>
</evidence>
<evidence type="ECO:0000259" key="3">
    <source>
        <dbReference type="Pfam" id="PF22124"/>
    </source>
</evidence>
<feature type="domain" description="Glycosyl hydrolase family 95 catalytic" evidence="3">
    <location>
        <begin position="292"/>
        <end position="694"/>
    </location>
</feature>
<dbReference type="InterPro" id="IPR016518">
    <property type="entry name" value="Alpha-L-fucosidase"/>
</dbReference>
<evidence type="ECO:0000313" key="4">
    <source>
        <dbReference type="EMBL" id="GHE35302.1"/>
    </source>
</evidence>
<dbReference type="InterPro" id="IPR027414">
    <property type="entry name" value="GH95_N_dom"/>
</dbReference>
<evidence type="ECO:0000259" key="2">
    <source>
        <dbReference type="Pfam" id="PF21307"/>
    </source>
</evidence>
<dbReference type="InterPro" id="IPR008928">
    <property type="entry name" value="6-hairpin_glycosidase_sf"/>
</dbReference>
<reference evidence="5" key="1">
    <citation type="journal article" date="2019" name="Int. J. Syst. Evol. Microbiol.">
        <title>The Global Catalogue of Microorganisms (GCM) 10K type strain sequencing project: providing services to taxonomists for standard genome sequencing and annotation.</title>
        <authorList>
            <consortium name="The Broad Institute Genomics Platform"/>
            <consortium name="The Broad Institute Genome Sequencing Center for Infectious Disease"/>
            <person name="Wu L."/>
            <person name="Ma J."/>
        </authorList>
    </citation>
    <scope>NUCLEOTIDE SEQUENCE [LARGE SCALE GENOMIC DNA]</scope>
    <source>
        <strain evidence="5">CGMCC 1.12966</strain>
    </source>
</reference>
<gene>
    <name evidence="4" type="ORF">GCM10017764_18210</name>
</gene>
<dbReference type="RefSeq" id="WP_189626348.1">
    <property type="nucleotide sequence ID" value="NZ_BNAF01000006.1"/>
</dbReference>
<feature type="domain" description="Glycosyl hydrolase family 95 N-terminal" evidence="1">
    <location>
        <begin position="33"/>
        <end position="269"/>
    </location>
</feature>
<dbReference type="Gene3D" id="2.70.98.50">
    <property type="entry name" value="putative glycoside hydrolase family protein from bacillus halodurans"/>
    <property type="match status" value="1"/>
</dbReference>
<dbReference type="Pfam" id="PF21307">
    <property type="entry name" value="Glyco_hydro_95_C"/>
    <property type="match status" value="1"/>
</dbReference>
<dbReference type="SUPFAM" id="SSF48208">
    <property type="entry name" value="Six-hairpin glycosidases"/>
    <property type="match status" value="1"/>
</dbReference>
<dbReference type="InterPro" id="IPR049053">
    <property type="entry name" value="AFCA-like_C"/>
</dbReference>
<dbReference type="PANTHER" id="PTHR31084">
    <property type="entry name" value="ALPHA-L-FUCOSIDASE 2"/>
    <property type="match status" value="1"/>
</dbReference>
<proteinExistence type="predicted"/>
<keyword evidence="5" id="KW-1185">Reference proteome</keyword>
<dbReference type="Pfam" id="PF22124">
    <property type="entry name" value="Glyco_hydro_95_cat"/>
    <property type="match status" value="1"/>
</dbReference>
<evidence type="ECO:0008006" key="6">
    <source>
        <dbReference type="Google" id="ProtNLM"/>
    </source>
</evidence>
<comment type="caution">
    <text evidence="4">The sequence shown here is derived from an EMBL/GenBank/DDBJ whole genome shotgun (WGS) entry which is preliminary data.</text>
</comment>
<dbReference type="Proteomes" id="UP000620550">
    <property type="component" value="Unassembled WGS sequence"/>
</dbReference>
<dbReference type="InterPro" id="IPR012341">
    <property type="entry name" value="6hp_glycosidase-like_sf"/>
</dbReference>
<accession>A0ABQ3HZP4</accession>
<sequence>MNLNRAIFFSVLYASISFLCTYPVFGQGQALKLWYDKPANAKIWEEALPIGNGRLGAMIYGIPQREELQLNEETIWAGGPYRNDNGHAKGKLRAVQQMLFQGETREAEKRINEDFFTKTHGMPFQTAGSIILDFPGHEEFQDYYRELNLENAVALTRYTVDGVQYTRETFSSFADDVIIMQLTASKKGALSFDLSYTSMAKHRIFSHANRLILEGRGDDHEGIAGQIVYQTHAAVKSRDGKVSLTGNKLSVRDATSVRLYISIGTNFEDYTSVGADHVQRADSKLQEAMKNSYKSAIKKHIAGYGKQFSRFKLHLGQAEEAMEKPTPVRIQEFQRTQDPSLVTLLTQFGRYLLICSSQPGGQPANLQGIWNNSTQPAWDSKYTININTEMNYWPAEVTNLSETHQPLIQMVKELSESGKGTAKILYGADGWVAHHNTDIWRVTSPIDFASAGMWPTGGTWLTQHLWEHYLYTGDKSFLRRIYPVMKGASDFLLTTLIPHPAHQEKGWMVLAPSISPEHGPLSAGVTMDNQLAFDMLTRTALANEILQEDVDYRKRLCAMAKRLPPMQIGKYTQLQEWLEDRDDPKNEHRHVSHLYGLYPGNQISPYRTPELFEAARNSLNYRGDLATGWSIGWKINLWARLLDGNHAYKIIKNMLTILNSDNKDGRTYPNMYTAHPPFQIDGNFGLTAGVAEMLLQSHDGAVHLLPALPNVWHTGGVSGIKARGGFEVDIDWVHGDVQKVVVRSAIGGNLRLRSYVPLHGKGLQEAQGVHTNYLLHPAIKGLDAVIASDATLKGNTLRKVFEYDVKTVPNRNYSFTRAN</sequence>
<dbReference type="EMBL" id="BNAF01000006">
    <property type="protein sequence ID" value="GHE35302.1"/>
    <property type="molecule type" value="Genomic_DNA"/>
</dbReference>
<organism evidence="4 5">
    <name type="scientific">Sphingobacterium griseoflavum</name>
    <dbReference type="NCBI Taxonomy" id="1474952"/>
    <lineage>
        <taxon>Bacteria</taxon>
        <taxon>Pseudomonadati</taxon>
        <taxon>Bacteroidota</taxon>
        <taxon>Sphingobacteriia</taxon>
        <taxon>Sphingobacteriales</taxon>
        <taxon>Sphingobacteriaceae</taxon>
        <taxon>Sphingobacterium</taxon>
    </lineage>
</organism>
<dbReference type="Pfam" id="PF14498">
    <property type="entry name" value="Glyco_hyd_65N_2"/>
    <property type="match status" value="1"/>
</dbReference>
<dbReference type="PIRSF" id="PIRSF007663">
    <property type="entry name" value="UCP007663"/>
    <property type="match status" value="1"/>
</dbReference>
<name>A0ABQ3HZP4_9SPHI</name>